<evidence type="ECO:0000313" key="4">
    <source>
        <dbReference type="Proteomes" id="UP000036987"/>
    </source>
</evidence>
<protein>
    <submittedName>
        <fullName evidence="3">Zinc finger with UFM1-specific peptidase domain protein</fullName>
    </submittedName>
</protein>
<dbReference type="PANTHER" id="PTHR48153:SF4">
    <property type="entry name" value="UBIQUITIN CARBOXYL-TERMINAL HYDROLASE MUG105"/>
    <property type="match status" value="1"/>
</dbReference>
<organism evidence="3 4">
    <name type="scientific">Zostera marina</name>
    <name type="common">Eelgrass</name>
    <dbReference type="NCBI Taxonomy" id="29655"/>
    <lineage>
        <taxon>Eukaryota</taxon>
        <taxon>Viridiplantae</taxon>
        <taxon>Streptophyta</taxon>
        <taxon>Embryophyta</taxon>
        <taxon>Tracheophyta</taxon>
        <taxon>Spermatophyta</taxon>
        <taxon>Magnoliopsida</taxon>
        <taxon>Liliopsida</taxon>
        <taxon>Zosteraceae</taxon>
        <taxon>Zostera</taxon>
    </lineage>
</organism>
<keyword evidence="4" id="KW-1185">Reference proteome</keyword>
<evidence type="ECO:0000313" key="3">
    <source>
        <dbReference type="EMBL" id="KMZ68393.1"/>
    </source>
</evidence>
<dbReference type="STRING" id="29655.A0A0K9PH49"/>
<comment type="caution">
    <text evidence="3">The sequence shown here is derived from an EMBL/GenBank/DDBJ whole genome shotgun (WGS) entry which is preliminary data.</text>
</comment>
<dbReference type="EMBL" id="LFYR01000839">
    <property type="protein sequence ID" value="KMZ68393.1"/>
    <property type="molecule type" value="Genomic_DNA"/>
</dbReference>
<dbReference type="Gene3D" id="3.90.70.130">
    <property type="match status" value="1"/>
</dbReference>
<name>A0A0K9PH49_ZOSMR</name>
<dbReference type="PANTHER" id="PTHR48153">
    <property type="entry name" value="UFM1-SPECIFIC PROTEASE 2"/>
    <property type="match status" value="1"/>
</dbReference>
<evidence type="ECO:0000256" key="1">
    <source>
        <dbReference type="ARBA" id="ARBA00022801"/>
    </source>
</evidence>
<gene>
    <name evidence="3" type="ORF">ZOSMA_23G00450</name>
</gene>
<dbReference type="OrthoDB" id="288987at2759"/>
<evidence type="ECO:0000259" key="2">
    <source>
        <dbReference type="Pfam" id="PF07910"/>
    </source>
</evidence>
<dbReference type="GO" id="GO:0019783">
    <property type="term" value="F:ubiquitin-like protein peptidase activity"/>
    <property type="evidence" value="ECO:0007669"/>
    <property type="project" value="UniProtKB-ARBA"/>
</dbReference>
<dbReference type="AlphaFoldDB" id="A0A0K9PH49"/>
<dbReference type="InterPro" id="IPR012462">
    <property type="entry name" value="UFSP1/2_DUB_cat"/>
</dbReference>
<accession>A0A0K9PH49</accession>
<feature type="domain" description="UFSP1/2/DUB catalytic" evidence="2">
    <location>
        <begin position="126"/>
        <end position="402"/>
    </location>
</feature>
<sequence length="427" mass="48600">MSATCPFCELVFPLSEIEWHVNIHIEENELANDREMAQKFALKPSSPILTCKPTESAVPLKDSADCVPKDDKIDSHFFSSTYGQMRYQDKISSLIFCQRKGKFYKVEDGLLCLLRSCLEKDTKKPVTFVSTYIDHFESESIDFGWGCGWRNIQMLTSHLFIQRKEVHEVLFGGSGYVPDIPSLQRWLEIAWEKGFDVNGSQYFNKKIYGSKRWIGTTECAALLRSFGLFARVVDFDSDSIEFCDGNPKGKKRVFPGPMDKFIHTKKPCFSKCLPVMKNGNEVAEKSSIKNDNFISEVLAKWVWKYFSSDVCNGCGSTSTKSNNIFVAQKTPLYFQYNGHSKTIVGIQKQKGSPGMADEYTFLIFDPTQRTATMEKTLKDNCGWKQVIKRGAHTLKKRQYQLCYVDLGIAKGAELETLKTIDSTLIRV</sequence>
<reference evidence="4" key="1">
    <citation type="journal article" date="2016" name="Nature">
        <title>The genome of the seagrass Zostera marina reveals angiosperm adaptation to the sea.</title>
        <authorList>
            <person name="Olsen J.L."/>
            <person name="Rouze P."/>
            <person name="Verhelst B."/>
            <person name="Lin Y.-C."/>
            <person name="Bayer T."/>
            <person name="Collen J."/>
            <person name="Dattolo E."/>
            <person name="De Paoli E."/>
            <person name="Dittami S."/>
            <person name="Maumus F."/>
            <person name="Michel G."/>
            <person name="Kersting A."/>
            <person name="Lauritano C."/>
            <person name="Lohaus R."/>
            <person name="Toepel M."/>
            <person name="Tonon T."/>
            <person name="Vanneste K."/>
            <person name="Amirebrahimi M."/>
            <person name="Brakel J."/>
            <person name="Bostroem C."/>
            <person name="Chovatia M."/>
            <person name="Grimwood J."/>
            <person name="Jenkins J.W."/>
            <person name="Jueterbock A."/>
            <person name="Mraz A."/>
            <person name="Stam W.T."/>
            <person name="Tice H."/>
            <person name="Bornberg-Bauer E."/>
            <person name="Green P.J."/>
            <person name="Pearson G.A."/>
            <person name="Procaccini G."/>
            <person name="Duarte C.M."/>
            <person name="Schmutz J."/>
            <person name="Reusch T.B.H."/>
            <person name="Van de Peer Y."/>
        </authorList>
    </citation>
    <scope>NUCLEOTIDE SEQUENCE [LARGE SCALE GENOMIC DNA]</scope>
    <source>
        <strain evidence="4">cv. Finnish</strain>
    </source>
</reference>
<dbReference type="Pfam" id="PF07910">
    <property type="entry name" value="Peptidase_C78"/>
    <property type="match status" value="1"/>
</dbReference>
<keyword evidence="1" id="KW-0378">Hydrolase</keyword>
<dbReference type="OMA" id="HANAHFD"/>
<dbReference type="Proteomes" id="UP000036987">
    <property type="component" value="Unassembled WGS sequence"/>
</dbReference>
<proteinExistence type="predicted"/>